<accession>A0A1L7XES4</accession>
<organism evidence="2 3">
    <name type="scientific">Phialocephala subalpina</name>
    <dbReference type="NCBI Taxonomy" id="576137"/>
    <lineage>
        <taxon>Eukaryota</taxon>
        <taxon>Fungi</taxon>
        <taxon>Dikarya</taxon>
        <taxon>Ascomycota</taxon>
        <taxon>Pezizomycotina</taxon>
        <taxon>Leotiomycetes</taxon>
        <taxon>Helotiales</taxon>
        <taxon>Mollisiaceae</taxon>
        <taxon>Phialocephala</taxon>
        <taxon>Phialocephala fortinii species complex</taxon>
    </lineage>
</organism>
<evidence type="ECO:0000313" key="2">
    <source>
        <dbReference type="EMBL" id="CZR63535.1"/>
    </source>
</evidence>
<proteinExistence type="predicted"/>
<name>A0A1L7XES4_9HELO</name>
<evidence type="ECO:0000313" key="3">
    <source>
        <dbReference type="Proteomes" id="UP000184330"/>
    </source>
</evidence>
<reference evidence="2 3" key="1">
    <citation type="submission" date="2016-03" db="EMBL/GenBank/DDBJ databases">
        <authorList>
            <person name="Ploux O."/>
        </authorList>
    </citation>
    <scope>NUCLEOTIDE SEQUENCE [LARGE SCALE GENOMIC DNA]</scope>
    <source>
        <strain evidence="2 3">UAMH 11012</strain>
    </source>
</reference>
<dbReference type="Proteomes" id="UP000184330">
    <property type="component" value="Unassembled WGS sequence"/>
</dbReference>
<dbReference type="STRING" id="576137.A0A1L7XES4"/>
<protein>
    <submittedName>
        <fullName evidence="2">Uncharacterized protein</fullName>
    </submittedName>
</protein>
<evidence type="ECO:0000256" key="1">
    <source>
        <dbReference type="SAM" id="MobiDB-lite"/>
    </source>
</evidence>
<dbReference type="EMBL" id="FJOG01000024">
    <property type="protein sequence ID" value="CZR63535.1"/>
    <property type="molecule type" value="Genomic_DNA"/>
</dbReference>
<keyword evidence="3" id="KW-1185">Reference proteome</keyword>
<gene>
    <name evidence="2" type="ORF">PAC_13432</name>
</gene>
<feature type="region of interest" description="Disordered" evidence="1">
    <location>
        <begin position="104"/>
        <end position="167"/>
    </location>
</feature>
<feature type="compositionally biased region" description="Basic residues" evidence="1">
    <location>
        <begin position="119"/>
        <end position="130"/>
    </location>
</feature>
<dbReference type="AlphaFoldDB" id="A0A1L7XES4"/>
<sequence length="180" mass="20240">MKPTILLLALASGTIEILVNKRLDFANHACKNDECADCVTGTQNALSSLKTHSVDCKKYFEVTAVKSGHYHSTFTSTAVPTYTCIDLKAYKSACSCWGFPTTTTKTHTHGRRDPEPVHDRHHQNKAHQKHKPESRDAEPEPEPEPVHDRHHQNKEHHQHDHQSNLGWTFAGARSIVQHVG</sequence>